<comment type="function">
    <text evidence="7">Part of the complex catalyzing the transfer of N-acetylglucosamine from UDP-N-acetylglucosamine to phosphatidylinositol, the first step of GPI biosynthesis.</text>
</comment>
<evidence type="ECO:0000313" key="11">
    <source>
        <dbReference type="Proteomes" id="UP000243052"/>
    </source>
</evidence>
<feature type="transmembrane region" description="Helical" evidence="8">
    <location>
        <begin position="70"/>
        <end position="90"/>
    </location>
</feature>
<dbReference type="GO" id="GO:0006506">
    <property type="term" value="P:GPI anchor biosynthetic process"/>
    <property type="evidence" value="ECO:0007669"/>
    <property type="project" value="UniProtKB-UniPathway"/>
</dbReference>
<keyword evidence="5 8" id="KW-1133">Transmembrane helix</keyword>
<evidence type="ECO:0000256" key="5">
    <source>
        <dbReference type="ARBA" id="ARBA00022989"/>
    </source>
</evidence>
<accession>A0A0X8HUD8</accession>
<evidence type="ECO:0000256" key="8">
    <source>
        <dbReference type="SAM" id="Phobius"/>
    </source>
</evidence>
<dbReference type="OrthoDB" id="690928at2759"/>
<gene>
    <name evidence="10" type="ORF">AW171_hschr63599</name>
</gene>
<keyword evidence="4 8" id="KW-0812">Transmembrane</keyword>
<feature type="domain" description="PIG-P" evidence="9">
    <location>
        <begin position="11"/>
        <end position="148"/>
    </location>
</feature>
<dbReference type="UniPathway" id="UPA00196"/>
<name>A0A0X8HUD8_9SACH</name>
<dbReference type="RefSeq" id="XP_017988632.1">
    <property type="nucleotide sequence ID" value="XM_018133242.1"/>
</dbReference>
<dbReference type="STRING" id="45286.A0A0X8HUD8"/>
<reference evidence="10 11" key="1">
    <citation type="submission" date="2016-01" db="EMBL/GenBank/DDBJ databases">
        <title>Genome sequence of the yeast Holleya sinecauda.</title>
        <authorList>
            <person name="Dietrich F.S."/>
        </authorList>
    </citation>
    <scope>NUCLEOTIDE SEQUENCE [LARGE SCALE GENOMIC DNA]</scope>
    <source>
        <strain evidence="10 11">ATCC 58844</strain>
    </source>
</reference>
<evidence type="ECO:0000256" key="1">
    <source>
        <dbReference type="ARBA" id="ARBA00004141"/>
    </source>
</evidence>
<evidence type="ECO:0000313" key="10">
    <source>
        <dbReference type="EMBL" id="AMD21636.1"/>
    </source>
</evidence>
<dbReference type="Proteomes" id="UP000243052">
    <property type="component" value="Chromosome vi"/>
</dbReference>
<dbReference type="PANTHER" id="PTHR46346:SF1">
    <property type="entry name" value="PHOSPHATIDYLINOSITOL N-ACETYLGLUCOSAMINYLTRANSFERASE SUBUNIT P"/>
    <property type="match status" value="1"/>
</dbReference>
<evidence type="ECO:0000256" key="4">
    <source>
        <dbReference type="ARBA" id="ARBA00022692"/>
    </source>
</evidence>
<evidence type="ECO:0000256" key="7">
    <source>
        <dbReference type="PIRNR" id="PIRNR008765"/>
    </source>
</evidence>
<dbReference type="AlphaFoldDB" id="A0A0X8HUD8"/>
<keyword evidence="6 7" id="KW-0472">Membrane</keyword>
<protein>
    <recommendedName>
        <fullName evidence="7">Phosphatidylinositol N-acetylglucosaminyltransferase subunit GPI19</fullName>
        <ecNumber evidence="7">2.4.1.198</ecNumber>
    </recommendedName>
</protein>
<keyword evidence="7" id="KW-0256">Endoplasmic reticulum</keyword>
<dbReference type="PANTHER" id="PTHR46346">
    <property type="entry name" value="PHOSPHATIDYLINOSITOL N-ACETYLGLUCOSAMINYLTRANSFERASE SUBUNIT P"/>
    <property type="match status" value="1"/>
</dbReference>
<comment type="subunit">
    <text evidence="7">Component of the phosphatidylinositol N-acetylglucosaminyltransferase (GPI-GlcNAc transferase) complex.</text>
</comment>
<keyword evidence="7" id="KW-0808">Transferase</keyword>
<keyword evidence="11" id="KW-1185">Reference proteome</keyword>
<evidence type="ECO:0000259" key="9">
    <source>
        <dbReference type="Pfam" id="PF08510"/>
    </source>
</evidence>
<dbReference type="GO" id="GO:0017176">
    <property type="term" value="F:phosphatidylinositol N-acetylglucosaminyltransferase activity"/>
    <property type="evidence" value="ECO:0007669"/>
    <property type="project" value="UniProtKB-UniRule"/>
</dbReference>
<sequence>MPNKTEERPTKKYSGFVQSVGITCILIFIIIWSFIPYPLVREELDSTPKTILQNAYILFDDLVDLLPQRYWIICIQCMILMNMLFVYIGLPIFNDAVLNVSLDDLRTITDSKTTIVEFGSHEEFMRRYAHQETSGVYDIPITKVSIILHGLHKSKDI</sequence>
<keyword evidence="3 7" id="KW-0337">GPI-anchor biosynthesis</keyword>
<dbReference type="PIRSF" id="PIRSF008765">
    <property type="entry name" value="PIG-P_GPI19"/>
    <property type="match status" value="1"/>
</dbReference>
<dbReference type="GO" id="GO:0005789">
    <property type="term" value="C:endoplasmic reticulum membrane"/>
    <property type="evidence" value="ECO:0007669"/>
    <property type="project" value="UniProtKB-SubCell"/>
</dbReference>
<dbReference type="InterPro" id="IPR013717">
    <property type="entry name" value="PIG-P"/>
</dbReference>
<dbReference type="InterPro" id="IPR016542">
    <property type="entry name" value="PIG-P_GPI19"/>
</dbReference>
<organism evidence="10 11">
    <name type="scientific">Eremothecium sinecaudum</name>
    <dbReference type="NCBI Taxonomy" id="45286"/>
    <lineage>
        <taxon>Eukaryota</taxon>
        <taxon>Fungi</taxon>
        <taxon>Dikarya</taxon>
        <taxon>Ascomycota</taxon>
        <taxon>Saccharomycotina</taxon>
        <taxon>Saccharomycetes</taxon>
        <taxon>Saccharomycetales</taxon>
        <taxon>Saccharomycetaceae</taxon>
        <taxon>Eremothecium</taxon>
    </lineage>
</organism>
<comment type="similarity">
    <text evidence="7">Belongs to the GPI19 family.</text>
</comment>
<proteinExistence type="inferred from homology"/>
<feature type="transmembrane region" description="Helical" evidence="8">
    <location>
        <begin position="12"/>
        <end position="35"/>
    </location>
</feature>
<dbReference type="Pfam" id="PF08510">
    <property type="entry name" value="PIG-P"/>
    <property type="match status" value="1"/>
</dbReference>
<dbReference type="InterPro" id="IPR052263">
    <property type="entry name" value="GPI_Anchor_Biosynth"/>
</dbReference>
<dbReference type="EMBL" id="CP014246">
    <property type="protein sequence ID" value="AMD21636.1"/>
    <property type="molecule type" value="Genomic_DNA"/>
</dbReference>
<comment type="pathway">
    <text evidence="2 7">Glycolipid biosynthesis; glycosylphosphatidylinositol-anchor biosynthesis.</text>
</comment>
<evidence type="ECO:0000256" key="2">
    <source>
        <dbReference type="ARBA" id="ARBA00004687"/>
    </source>
</evidence>
<comment type="subcellular location">
    <subcellularLocation>
        <location evidence="7">Endoplasmic reticulum membrane</location>
    </subcellularLocation>
    <subcellularLocation>
        <location evidence="1">Membrane</location>
        <topology evidence="1">Multi-pass membrane protein</topology>
    </subcellularLocation>
</comment>
<comment type="catalytic activity">
    <reaction evidence="7">
        <text>a 1,2-diacyl-sn-glycero-3-phospho-(1D-myo-inositol) + UDP-N-acetyl-alpha-D-glucosamine = a 6-(N-acetyl-alpha-D-glucosaminyl)-1-(1,2-diacyl-sn-glycero-3-phospho)-1D-myo-inositol + UDP + H(+)</text>
        <dbReference type="Rhea" id="RHEA:14789"/>
        <dbReference type="ChEBI" id="CHEBI:15378"/>
        <dbReference type="ChEBI" id="CHEBI:57265"/>
        <dbReference type="ChEBI" id="CHEBI:57705"/>
        <dbReference type="ChEBI" id="CHEBI:57880"/>
        <dbReference type="ChEBI" id="CHEBI:58223"/>
        <dbReference type="EC" id="2.4.1.198"/>
    </reaction>
</comment>
<dbReference type="EC" id="2.4.1.198" evidence="7"/>
<evidence type="ECO:0000256" key="3">
    <source>
        <dbReference type="ARBA" id="ARBA00022502"/>
    </source>
</evidence>
<evidence type="ECO:0000256" key="6">
    <source>
        <dbReference type="ARBA" id="ARBA00023136"/>
    </source>
</evidence>
<dbReference type="GeneID" id="28724934"/>